<dbReference type="RefSeq" id="WP_344516585.1">
    <property type="nucleotide sequence ID" value="NZ_BAAATU010000040.1"/>
</dbReference>
<reference evidence="2" key="1">
    <citation type="journal article" date="2019" name="Int. J. Syst. Evol. Microbiol.">
        <title>The Global Catalogue of Microorganisms (GCM) 10K type strain sequencing project: providing services to taxonomists for standard genome sequencing and annotation.</title>
        <authorList>
            <consortium name="The Broad Institute Genomics Platform"/>
            <consortium name="The Broad Institute Genome Sequencing Center for Infectious Disease"/>
            <person name="Wu L."/>
            <person name="Ma J."/>
        </authorList>
    </citation>
    <scope>NUCLEOTIDE SEQUENCE [LARGE SCALE GENOMIC DNA]</scope>
    <source>
        <strain evidence="2">JCM 4147</strain>
    </source>
</reference>
<name>A0ABW1GX93_9ACTN</name>
<sequence>MARFRRTLAWHIARRPGGLVALAIQYGHMRTAMSAGYAARGRDGIHELLDIETARATADTLTTLHEDLTHGVGISGPAARRAIHAAAQAPAFAGAIRTHRQARDILGNPALSVYDNPRSLLMCVYNRDRALCHRLEATDTPRLDRCQPSCANISRTDHHAAGLLAHAEALEKQSVSEALPGPLAERLARRAGQLRELAHRHEHDRIHPREPMS</sequence>
<dbReference type="Proteomes" id="UP001596200">
    <property type="component" value="Unassembled WGS sequence"/>
</dbReference>
<gene>
    <name evidence="1" type="ORF">ACFP1B_33090</name>
</gene>
<dbReference type="EMBL" id="JBHSPU010000038">
    <property type="protein sequence ID" value="MFC5918232.1"/>
    <property type="molecule type" value="Genomic_DNA"/>
</dbReference>
<accession>A0ABW1GX93</accession>
<evidence type="ECO:0000313" key="1">
    <source>
        <dbReference type="EMBL" id="MFC5918232.1"/>
    </source>
</evidence>
<evidence type="ECO:0000313" key="2">
    <source>
        <dbReference type="Proteomes" id="UP001596200"/>
    </source>
</evidence>
<proteinExistence type="predicted"/>
<comment type="caution">
    <text evidence="1">The sequence shown here is derived from an EMBL/GenBank/DDBJ whole genome shotgun (WGS) entry which is preliminary data.</text>
</comment>
<evidence type="ECO:0008006" key="3">
    <source>
        <dbReference type="Google" id="ProtNLM"/>
    </source>
</evidence>
<organism evidence="1 2">
    <name type="scientific">Streptomyces pulveraceus</name>
    <dbReference type="NCBI Taxonomy" id="68258"/>
    <lineage>
        <taxon>Bacteria</taxon>
        <taxon>Bacillati</taxon>
        <taxon>Actinomycetota</taxon>
        <taxon>Actinomycetes</taxon>
        <taxon>Kitasatosporales</taxon>
        <taxon>Streptomycetaceae</taxon>
        <taxon>Streptomyces</taxon>
    </lineage>
</organism>
<keyword evidence="2" id="KW-1185">Reference proteome</keyword>
<protein>
    <recommendedName>
        <fullName evidence="3">Integrase</fullName>
    </recommendedName>
</protein>